<keyword evidence="2" id="KW-1185">Reference proteome</keyword>
<dbReference type="AlphaFoldDB" id="A0A1L3GDA5"/>
<accession>A0A1L3GDA5</accession>
<dbReference type="InterPro" id="IPR021496">
    <property type="entry name" value="DUF3150"/>
</dbReference>
<evidence type="ECO:0000313" key="1">
    <source>
        <dbReference type="EMBL" id="APG23934.1"/>
    </source>
</evidence>
<organism evidence="1 2">
    <name type="scientific">Syntrophotalea acetylenica</name>
    <name type="common">Pelobacter acetylenicus</name>
    <dbReference type="NCBI Taxonomy" id="29542"/>
    <lineage>
        <taxon>Bacteria</taxon>
        <taxon>Pseudomonadati</taxon>
        <taxon>Thermodesulfobacteriota</taxon>
        <taxon>Desulfuromonadia</taxon>
        <taxon>Desulfuromonadales</taxon>
        <taxon>Syntrophotaleaceae</taxon>
        <taxon>Syntrophotalea</taxon>
    </lineage>
</organism>
<dbReference type="KEGG" id="pace:A6070_10640"/>
<reference evidence="1 2" key="1">
    <citation type="journal article" date="2017" name="Genome Announc.">
        <title>Complete Genome Sequences of Two Acetylene-Fermenting Pelobacter acetylenicus Strains.</title>
        <authorList>
            <person name="Sutton J.M."/>
            <person name="Baesman S.M."/>
            <person name="Fierst J.L."/>
            <person name="Poret-Peterson A.T."/>
            <person name="Oremland R.S."/>
            <person name="Dunlap D.S."/>
            <person name="Akob D.M."/>
        </authorList>
    </citation>
    <scope>NUCLEOTIDE SEQUENCE [LARGE SCALE GENOMIC DNA]</scope>
    <source>
        <strain evidence="1 2">DSM 3247</strain>
    </source>
</reference>
<dbReference type="Pfam" id="PF11348">
    <property type="entry name" value="DUF3150"/>
    <property type="match status" value="1"/>
</dbReference>
<evidence type="ECO:0000313" key="2">
    <source>
        <dbReference type="Proteomes" id="UP000182264"/>
    </source>
</evidence>
<evidence type="ECO:0008006" key="3">
    <source>
        <dbReference type="Google" id="ProtNLM"/>
    </source>
</evidence>
<protein>
    <recommendedName>
        <fullName evidence="3">DUF3150 domain-containing protein</fullName>
    </recommendedName>
</protein>
<dbReference type="RefSeq" id="WP_072285749.1">
    <property type="nucleotide sequence ID" value="NZ_CP015455.1"/>
</dbReference>
<name>A0A1L3GDA5_SYNAC</name>
<dbReference type="EMBL" id="CP015518">
    <property type="protein sequence ID" value="APG23934.1"/>
    <property type="molecule type" value="Genomic_DNA"/>
</dbReference>
<sequence length="305" mass="33633">MFDLLQKLVCISLDIHIWSGQKKLQAADLNLTAGEIPPEKLASLGIKKICNPSLLKPFQTLRRRAERICEASGVRFLGGFAVPEDKAQAVGAELEKVAAEFEAEKSAFLRNYQQSVSDWMDTIPDRWRLMVAQAVELPEHVSERLSFAFQTYQVQSVEGLNGGLEQSLQGLGGQLFQEIAQAARQSWEASFRGKTQAGQKALRPIRAILDKAKGLSFLDGSLAPVIDGIEAELAGLPRSGRLEGRDFHTLVGILNTLTNLDGIMLPSEPGLEEWESHGETESSEHEIKEMIQPAVQPVTMPATWF</sequence>
<gene>
    <name evidence="1" type="ORF">A7E75_02020</name>
</gene>
<dbReference type="STRING" id="29542.A6070_10640"/>
<dbReference type="Proteomes" id="UP000182264">
    <property type="component" value="Chromosome"/>
</dbReference>
<dbReference type="OrthoDB" id="8900573at2"/>
<proteinExistence type="predicted"/>